<keyword evidence="8" id="KW-1185">Reference proteome</keyword>
<evidence type="ECO:0000256" key="3">
    <source>
        <dbReference type="ARBA" id="ARBA00022691"/>
    </source>
</evidence>
<evidence type="ECO:0000256" key="2">
    <source>
        <dbReference type="ARBA" id="ARBA00022679"/>
    </source>
</evidence>
<dbReference type="InterPro" id="IPR036390">
    <property type="entry name" value="WH_DNA-bd_sf"/>
</dbReference>
<dbReference type="PANTHER" id="PTHR43712:SF2">
    <property type="entry name" value="O-METHYLTRANSFERASE CICE"/>
    <property type="match status" value="1"/>
</dbReference>
<gene>
    <name evidence="7" type="ORF">ACH407_00160</name>
</gene>
<evidence type="ECO:0000256" key="1">
    <source>
        <dbReference type="ARBA" id="ARBA00022603"/>
    </source>
</evidence>
<accession>A0ABW7U0V0</accession>
<keyword evidence="3" id="KW-0949">S-adenosyl-L-methionine</keyword>
<proteinExistence type="predicted"/>
<evidence type="ECO:0000259" key="5">
    <source>
        <dbReference type="Pfam" id="PF00891"/>
    </source>
</evidence>
<dbReference type="Gene3D" id="1.10.10.10">
    <property type="entry name" value="Winged helix-like DNA-binding domain superfamily/Winged helix DNA-binding domain"/>
    <property type="match status" value="1"/>
</dbReference>
<dbReference type="EMBL" id="JBIRUI010000001">
    <property type="protein sequence ID" value="MFI1711990.1"/>
    <property type="molecule type" value="Genomic_DNA"/>
</dbReference>
<dbReference type="GO" id="GO:0008168">
    <property type="term" value="F:methyltransferase activity"/>
    <property type="evidence" value="ECO:0007669"/>
    <property type="project" value="UniProtKB-KW"/>
</dbReference>
<evidence type="ECO:0000313" key="8">
    <source>
        <dbReference type="Proteomes" id="UP001611339"/>
    </source>
</evidence>
<evidence type="ECO:0000259" key="6">
    <source>
        <dbReference type="Pfam" id="PF08100"/>
    </source>
</evidence>
<organism evidence="7 8">
    <name type="scientific">Streptomyces litmocidini</name>
    <dbReference type="NCBI Taxonomy" id="67318"/>
    <lineage>
        <taxon>Bacteria</taxon>
        <taxon>Bacillati</taxon>
        <taxon>Actinomycetota</taxon>
        <taxon>Actinomycetes</taxon>
        <taxon>Kitasatosporales</taxon>
        <taxon>Streptomycetaceae</taxon>
        <taxon>Streptomyces</taxon>
    </lineage>
</organism>
<name>A0ABW7U0V0_9ACTN</name>
<evidence type="ECO:0000256" key="4">
    <source>
        <dbReference type="SAM" id="MobiDB-lite"/>
    </source>
</evidence>
<sequence length="361" mass="38828">MTTDPQAVRDAVELVTGAWRTQTVHVAARPRLPDLVAGGHRDPAALAAATGLREDLVHRLLRLLVLLGVFEPDGDGTVATTPVGELLRDRPGSLRDMALLYGEEFYRAWEHAEEALTTGTSGFELAHGEPLLSYLAGDREAAGRFQRVMQAGHAVFEAVPGVLDLTGRERVVDVGGGSGRLLAAVLAAAPRTRGVLVDLPHTLPHARAHLAATVGLDRVELHGRDMFAEPLPAGGDVYLLSRVLGDWDDGHCVRLLRRVRAELSPRARLLVVERMATDDGSGPLAALWDLHLLVVNGGRQRTLDDYRTLLHRSGLALERVVELPLETKGLLAAAAGPARGTREKRLGAVSWSGSKRPHGGR</sequence>
<dbReference type="InterPro" id="IPR036388">
    <property type="entry name" value="WH-like_DNA-bd_sf"/>
</dbReference>
<dbReference type="CDD" id="cd02440">
    <property type="entry name" value="AdoMet_MTases"/>
    <property type="match status" value="1"/>
</dbReference>
<dbReference type="PANTHER" id="PTHR43712">
    <property type="entry name" value="PUTATIVE (AFU_ORTHOLOGUE AFUA_4G14580)-RELATED"/>
    <property type="match status" value="1"/>
</dbReference>
<dbReference type="InterPro" id="IPR029063">
    <property type="entry name" value="SAM-dependent_MTases_sf"/>
</dbReference>
<dbReference type="Proteomes" id="UP001611339">
    <property type="component" value="Unassembled WGS sequence"/>
</dbReference>
<keyword evidence="1 7" id="KW-0489">Methyltransferase</keyword>
<dbReference type="RefSeq" id="WP_398706261.1">
    <property type="nucleotide sequence ID" value="NZ_JBIRUI010000001.1"/>
</dbReference>
<reference evidence="7 8" key="1">
    <citation type="submission" date="2024-10" db="EMBL/GenBank/DDBJ databases">
        <title>The Natural Products Discovery Center: Release of the First 8490 Sequenced Strains for Exploring Actinobacteria Biosynthetic Diversity.</title>
        <authorList>
            <person name="Kalkreuter E."/>
            <person name="Kautsar S.A."/>
            <person name="Yang D."/>
            <person name="Bader C.D."/>
            <person name="Teijaro C.N."/>
            <person name="Fluegel L."/>
            <person name="Davis C.M."/>
            <person name="Simpson J.R."/>
            <person name="Lauterbach L."/>
            <person name="Steele A.D."/>
            <person name="Gui C."/>
            <person name="Meng S."/>
            <person name="Li G."/>
            <person name="Viehrig K."/>
            <person name="Ye F."/>
            <person name="Su P."/>
            <person name="Kiefer A.F."/>
            <person name="Nichols A."/>
            <person name="Cepeda A.J."/>
            <person name="Yan W."/>
            <person name="Fan B."/>
            <person name="Jiang Y."/>
            <person name="Adhikari A."/>
            <person name="Zheng C.-J."/>
            <person name="Schuster L."/>
            <person name="Cowan T.M."/>
            <person name="Smanski M.J."/>
            <person name="Chevrette M.G."/>
            <person name="De Carvalho L.P.S."/>
            <person name="Shen B."/>
        </authorList>
    </citation>
    <scope>NUCLEOTIDE SEQUENCE [LARGE SCALE GENOMIC DNA]</scope>
    <source>
        <strain evidence="7 8">NPDC020602</strain>
    </source>
</reference>
<dbReference type="Pfam" id="PF08100">
    <property type="entry name" value="Dimerisation"/>
    <property type="match status" value="1"/>
</dbReference>
<dbReference type="Pfam" id="PF00891">
    <property type="entry name" value="Methyltransf_2"/>
    <property type="match status" value="1"/>
</dbReference>
<dbReference type="SUPFAM" id="SSF46785">
    <property type="entry name" value="Winged helix' DNA-binding domain"/>
    <property type="match status" value="1"/>
</dbReference>
<dbReference type="Gene3D" id="3.40.50.150">
    <property type="entry name" value="Vaccinia Virus protein VP39"/>
    <property type="match status" value="1"/>
</dbReference>
<feature type="domain" description="O-methyltransferase dimerisation" evidence="6">
    <location>
        <begin position="13"/>
        <end position="87"/>
    </location>
</feature>
<keyword evidence="2" id="KW-0808">Transferase</keyword>
<dbReference type="PROSITE" id="PS51683">
    <property type="entry name" value="SAM_OMT_II"/>
    <property type="match status" value="1"/>
</dbReference>
<protein>
    <submittedName>
        <fullName evidence="7">Methyltransferase</fullName>
    </submittedName>
</protein>
<dbReference type="InterPro" id="IPR001077">
    <property type="entry name" value="COMT_C"/>
</dbReference>
<comment type="caution">
    <text evidence="7">The sequence shown here is derived from an EMBL/GenBank/DDBJ whole genome shotgun (WGS) entry which is preliminary data.</text>
</comment>
<dbReference type="InterPro" id="IPR012967">
    <property type="entry name" value="COMT_dimerisation"/>
</dbReference>
<dbReference type="SUPFAM" id="SSF53335">
    <property type="entry name" value="S-adenosyl-L-methionine-dependent methyltransferases"/>
    <property type="match status" value="1"/>
</dbReference>
<feature type="region of interest" description="Disordered" evidence="4">
    <location>
        <begin position="341"/>
        <end position="361"/>
    </location>
</feature>
<dbReference type="InterPro" id="IPR016461">
    <property type="entry name" value="COMT-like"/>
</dbReference>
<feature type="domain" description="O-methyltransferase C-terminal" evidence="5">
    <location>
        <begin position="109"/>
        <end position="314"/>
    </location>
</feature>
<dbReference type="GO" id="GO:0032259">
    <property type="term" value="P:methylation"/>
    <property type="evidence" value="ECO:0007669"/>
    <property type="project" value="UniProtKB-KW"/>
</dbReference>
<evidence type="ECO:0000313" key="7">
    <source>
        <dbReference type="EMBL" id="MFI1711990.1"/>
    </source>
</evidence>